<keyword evidence="4 5" id="KW-0472">Membrane</keyword>
<evidence type="ECO:0000256" key="1">
    <source>
        <dbReference type="ARBA" id="ARBA00004370"/>
    </source>
</evidence>
<dbReference type="InterPro" id="IPR025423">
    <property type="entry name" value="TMEM205-like"/>
</dbReference>
<evidence type="ECO:0000256" key="4">
    <source>
        <dbReference type="ARBA" id="ARBA00023136"/>
    </source>
</evidence>
<name>A0A7M1B274_9BACT</name>
<dbReference type="KEGG" id="ssei:FJR45_07605"/>
<feature type="transmembrane region" description="Helical" evidence="5">
    <location>
        <begin position="136"/>
        <end position="154"/>
    </location>
</feature>
<dbReference type="GO" id="GO:0016020">
    <property type="term" value="C:membrane"/>
    <property type="evidence" value="ECO:0007669"/>
    <property type="project" value="UniProtKB-SubCell"/>
</dbReference>
<keyword evidence="8" id="KW-1185">Reference proteome</keyword>
<keyword evidence="2 5" id="KW-0812">Transmembrane</keyword>
<comment type="subcellular location">
    <subcellularLocation>
        <location evidence="1">Membrane</location>
    </subcellularLocation>
</comment>
<dbReference type="Proteomes" id="UP000593719">
    <property type="component" value="Chromosome"/>
</dbReference>
<reference evidence="7 8" key="1">
    <citation type="submission" date="2019-06" db="EMBL/GenBank/DDBJ databases">
        <title>Sulfurimonas gotlandica sp. nov., a chemoautotrophic and psychrotolerant epsilonproteobacterium isolated from a pelagic redoxcline, and an emended description of the genus Sulfurimonas.</title>
        <authorList>
            <person name="Wang S."/>
            <person name="Jiang L."/>
            <person name="Shao Z."/>
        </authorList>
    </citation>
    <scope>NUCLEOTIDE SEQUENCE [LARGE SCALE GENOMIC DNA]</scope>
    <source>
        <strain evidence="7 8">S2-6</strain>
    </source>
</reference>
<feature type="transmembrane region" description="Helical" evidence="5">
    <location>
        <begin position="57"/>
        <end position="75"/>
    </location>
</feature>
<sequence length="163" mass="18285">MKKNIYLDFTYFIVLAATFGAVLVLGAIVAPVIFHTDKITVNLLIDHYNAGIIMGEIFHRFSYWTYFVATFVALYEAKAYKMGQRDAISFAAAVTVIFASLMFSAVYVPKILSMQALGAEATQSDTFEHLHIASEIDFKILAFALLVLFVRRLMLLRVPSKSL</sequence>
<protein>
    <submittedName>
        <fullName evidence="7">DUF4149 domain-containing protein</fullName>
    </submittedName>
</protein>
<evidence type="ECO:0000313" key="7">
    <source>
        <dbReference type="EMBL" id="QOP43824.1"/>
    </source>
</evidence>
<feature type="domain" description="TMEM205-like" evidence="6">
    <location>
        <begin position="14"/>
        <end position="118"/>
    </location>
</feature>
<evidence type="ECO:0000256" key="5">
    <source>
        <dbReference type="SAM" id="Phobius"/>
    </source>
</evidence>
<proteinExistence type="predicted"/>
<evidence type="ECO:0000259" key="6">
    <source>
        <dbReference type="Pfam" id="PF13664"/>
    </source>
</evidence>
<evidence type="ECO:0000313" key="8">
    <source>
        <dbReference type="Proteomes" id="UP000593719"/>
    </source>
</evidence>
<dbReference type="EMBL" id="CP041235">
    <property type="protein sequence ID" value="QOP43824.1"/>
    <property type="molecule type" value="Genomic_DNA"/>
</dbReference>
<evidence type="ECO:0000256" key="2">
    <source>
        <dbReference type="ARBA" id="ARBA00022692"/>
    </source>
</evidence>
<feature type="transmembrane region" description="Helical" evidence="5">
    <location>
        <begin position="87"/>
        <end position="108"/>
    </location>
</feature>
<dbReference type="Pfam" id="PF13664">
    <property type="entry name" value="DUF4149"/>
    <property type="match status" value="1"/>
</dbReference>
<dbReference type="AlphaFoldDB" id="A0A7M1B274"/>
<dbReference type="RefSeq" id="WP_193150012.1">
    <property type="nucleotide sequence ID" value="NZ_CP041235.1"/>
</dbReference>
<feature type="transmembrane region" description="Helical" evidence="5">
    <location>
        <begin position="12"/>
        <end position="34"/>
    </location>
</feature>
<gene>
    <name evidence="7" type="ORF">FJR45_07605</name>
</gene>
<keyword evidence="3 5" id="KW-1133">Transmembrane helix</keyword>
<organism evidence="7 8">
    <name type="scientific">Sulfurimonas sediminis</name>
    <dbReference type="NCBI Taxonomy" id="2590020"/>
    <lineage>
        <taxon>Bacteria</taxon>
        <taxon>Pseudomonadati</taxon>
        <taxon>Campylobacterota</taxon>
        <taxon>Epsilonproteobacteria</taxon>
        <taxon>Campylobacterales</taxon>
        <taxon>Sulfurimonadaceae</taxon>
        <taxon>Sulfurimonas</taxon>
    </lineage>
</organism>
<evidence type="ECO:0000256" key="3">
    <source>
        <dbReference type="ARBA" id="ARBA00022989"/>
    </source>
</evidence>
<accession>A0A7M1B274</accession>